<reference evidence="1 2" key="1">
    <citation type="journal article" date="2019" name="Nat. Ecol. Evol.">
        <title>Megaphylogeny resolves global patterns of mushroom evolution.</title>
        <authorList>
            <person name="Varga T."/>
            <person name="Krizsan K."/>
            <person name="Foldi C."/>
            <person name="Dima B."/>
            <person name="Sanchez-Garcia M."/>
            <person name="Sanchez-Ramirez S."/>
            <person name="Szollosi G.J."/>
            <person name="Szarkandi J.G."/>
            <person name="Papp V."/>
            <person name="Albert L."/>
            <person name="Andreopoulos W."/>
            <person name="Angelini C."/>
            <person name="Antonin V."/>
            <person name="Barry K.W."/>
            <person name="Bougher N.L."/>
            <person name="Buchanan P."/>
            <person name="Buyck B."/>
            <person name="Bense V."/>
            <person name="Catcheside P."/>
            <person name="Chovatia M."/>
            <person name="Cooper J."/>
            <person name="Damon W."/>
            <person name="Desjardin D."/>
            <person name="Finy P."/>
            <person name="Geml J."/>
            <person name="Haridas S."/>
            <person name="Hughes K."/>
            <person name="Justo A."/>
            <person name="Karasinski D."/>
            <person name="Kautmanova I."/>
            <person name="Kiss B."/>
            <person name="Kocsube S."/>
            <person name="Kotiranta H."/>
            <person name="LaButti K.M."/>
            <person name="Lechner B.E."/>
            <person name="Liimatainen K."/>
            <person name="Lipzen A."/>
            <person name="Lukacs Z."/>
            <person name="Mihaltcheva S."/>
            <person name="Morgado L.N."/>
            <person name="Niskanen T."/>
            <person name="Noordeloos M.E."/>
            <person name="Ohm R.A."/>
            <person name="Ortiz-Santana B."/>
            <person name="Ovrebo C."/>
            <person name="Racz N."/>
            <person name="Riley R."/>
            <person name="Savchenko A."/>
            <person name="Shiryaev A."/>
            <person name="Soop K."/>
            <person name="Spirin V."/>
            <person name="Szebenyi C."/>
            <person name="Tomsovsky M."/>
            <person name="Tulloss R.E."/>
            <person name="Uehling J."/>
            <person name="Grigoriev I.V."/>
            <person name="Vagvolgyi C."/>
            <person name="Papp T."/>
            <person name="Martin F.M."/>
            <person name="Miettinen O."/>
            <person name="Hibbett D.S."/>
            <person name="Nagy L.G."/>
        </authorList>
    </citation>
    <scope>NUCLEOTIDE SEQUENCE [LARGE SCALE GENOMIC DNA]</scope>
    <source>
        <strain evidence="1 2">CBS 309.79</strain>
    </source>
</reference>
<dbReference type="EMBL" id="ML178829">
    <property type="protein sequence ID" value="TFL00417.1"/>
    <property type="molecule type" value="Genomic_DNA"/>
</dbReference>
<evidence type="ECO:0000313" key="2">
    <source>
        <dbReference type="Proteomes" id="UP000305067"/>
    </source>
</evidence>
<dbReference type="AlphaFoldDB" id="A0A5C3QG09"/>
<sequence>MALPRMIKSPTALGQLFKLSEQSGDDDIVQESDILKGEALKKQVQERAEGPNNLQIALRRSVTGVKAEDRIPRNMPQLIMSTMGQIDLSENASSPKWQDHASEANTVAQQLRQSGRTKTVHPNFGKADKHPTLLRGYVRVGVVALASSTLSRVA</sequence>
<dbReference type="Proteomes" id="UP000305067">
    <property type="component" value="Unassembled WGS sequence"/>
</dbReference>
<name>A0A5C3QG09_9AGAR</name>
<gene>
    <name evidence="1" type="ORF">BDV98DRAFT_583637</name>
</gene>
<accession>A0A5C3QG09</accession>
<organism evidence="1 2">
    <name type="scientific">Pterulicium gracile</name>
    <dbReference type="NCBI Taxonomy" id="1884261"/>
    <lineage>
        <taxon>Eukaryota</taxon>
        <taxon>Fungi</taxon>
        <taxon>Dikarya</taxon>
        <taxon>Basidiomycota</taxon>
        <taxon>Agaricomycotina</taxon>
        <taxon>Agaricomycetes</taxon>
        <taxon>Agaricomycetidae</taxon>
        <taxon>Agaricales</taxon>
        <taxon>Pleurotineae</taxon>
        <taxon>Pterulaceae</taxon>
        <taxon>Pterulicium</taxon>
    </lineage>
</organism>
<evidence type="ECO:0000313" key="1">
    <source>
        <dbReference type="EMBL" id="TFL00417.1"/>
    </source>
</evidence>
<proteinExistence type="predicted"/>
<protein>
    <submittedName>
        <fullName evidence="1">Uncharacterized protein</fullName>
    </submittedName>
</protein>
<keyword evidence="2" id="KW-1185">Reference proteome</keyword>